<reference evidence="1 2" key="1">
    <citation type="journal article" date="2018" name="Sci. Rep.">
        <title>Comparative genomics provides insights into the lifestyle and reveals functional heterogeneity of dark septate endophytic fungi.</title>
        <authorList>
            <person name="Knapp D.G."/>
            <person name="Nemeth J.B."/>
            <person name="Barry K."/>
            <person name="Hainaut M."/>
            <person name="Henrissat B."/>
            <person name="Johnson J."/>
            <person name="Kuo A."/>
            <person name="Lim J.H.P."/>
            <person name="Lipzen A."/>
            <person name="Nolan M."/>
            <person name="Ohm R.A."/>
            <person name="Tamas L."/>
            <person name="Grigoriev I.V."/>
            <person name="Spatafora J.W."/>
            <person name="Nagy L.G."/>
            <person name="Kovacs G.M."/>
        </authorList>
    </citation>
    <scope>NUCLEOTIDE SEQUENCE [LARGE SCALE GENOMIC DNA]</scope>
    <source>
        <strain evidence="1 2">DSE2036</strain>
    </source>
</reference>
<sequence length="77" mass="8914">MEITRDRSHRQIFLSQSSYIDKIAKLIDRQDLRHDTPMTAIELKPNEKLAPYADANRYQRKIGSLLFAAVTTRPDIA</sequence>
<evidence type="ECO:0000313" key="1">
    <source>
        <dbReference type="EMBL" id="PVH91123.1"/>
    </source>
</evidence>
<proteinExistence type="predicted"/>
<dbReference type="AlphaFoldDB" id="A0A2V1D0W4"/>
<protein>
    <recommendedName>
        <fullName evidence="3">Reverse transcriptase Ty1/copia-type domain-containing protein</fullName>
    </recommendedName>
</protein>
<dbReference type="STRING" id="97972.A0A2V1D0W4"/>
<gene>
    <name evidence="1" type="ORF">DM02DRAFT_606803</name>
</gene>
<accession>A0A2V1D0W4</accession>
<dbReference type="OrthoDB" id="3693885at2759"/>
<keyword evidence="2" id="KW-1185">Reference proteome</keyword>
<name>A0A2V1D0W4_9PLEO</name>
<dbReference type="Proteomes" id="UP000244855">
    <property type="component" value="Unassembled WGS sequence"/>
</dbReference>
<feature type="non-terminal residue" evidence="1">
    <location>
        <position position="77"/>
    </location>
</feature>
<dbReference type="EMBL" id="KZ805952">
    <property type="protein sequence ID" value="PVH91123.1"/>
    <property type="molecule type" value="Genomic_DNA"/>
</dbReference>
<evidence type="ECO:0000313" key="2">
    <source>
        <dbReference type="Proteomes" id="UP000244855"/>
    </source>
</evidence>
<evidence type="ECO:0008006" key="3">
    <source>
        <dbReference type="Google" id="ProtNLM"/>
    </source>
</evidence>
<organism evidence="1 2">
    <name type="scientific">Periconia macrospinosa</name>
    <dbReference type="NCBI Taxonomy" id="97972"/>
    <lineage>
        <taxon>Eukaryota</taxon>
        <taxon>Fungi</taxon>
        <taxon>Dikarya</taxon>
        <taxon>Ascomycota</taxon>
        <taxon>Pezizomycotina</taxon>
        <taxon>Dothideomycetes</taxon>
        <taxon>Pleosporomycetidae</taxon>
        <taxon>Pleosporales</taxon>
        <taxon>Massarineae</taxon>
        <taxon>Periconiaceae</taxon>
        <taxon>Periconia</taxon>
    </lineage>
</organism>